<accession>A0ABX8Z153</accession>
<dbReference type="Proteomes" id="UP000822862">
    <property type="component" value="Chromosome"/>
</dbReference>
<name>A0ABX8Z153_9BACT</name>
<dbReference type="InterPro" id="IPR013785">
    <property type="entry name" value="Aldolase_TIM"/>
</dbReference>
<sequence>MNKCNIASITLGQFFATSEMQEIIQASKNSPDSCKSCCWENVCGGNALISRYSPENSFNNPSVFCSGLKIFYTAVTKYILENGISVDKIRETLLAFRPTEEDQS</sequence>
<dbReference type="EMBL" id="CP075585">
    <property type="protein sequence ID" value="QZA58262.1"/>
    <property type="molecule type" value="Genomic_DNA"/>
</dbReference>
<proteinExistence type="predicted"/>
<keyword evidence="2" id="KW-1185">Reference proteome</keyword>
<organism evidence="1 2">
    <name type="scientific">Candidatus Rhabdochlamydia porcellionis</name>
    <dbReference type="NCBI Taxonomy" id="225148"/>
    <lineage>
        <taxon>Bacteria</taxon>
        <taxon>Pseudomonadati</taxon>
        <taxon>Chlamydiota</taxon>
        <taxon>Chlamydiia</taxon>
        <taxon>Parachlamydiales</taxon>
        <taxon>Candidatus Rhabdochlamydiaceae</taxon>
        <taxon>Candidatus Rhabdochlamydia</taxon>
    </lineage>
</organism>
<dbReference type="RefSeq" id="WP_194845605.1">
    <property type="nucleotide sequence ID" value="NZ_CP075585.1"/>
</dbReference>
<evidence type="ECO:0000313" key="2">
    <source>
        <dbReference type="Proteomes" id="UP000822862"/>
    </source>
</evidence>
<reference evidence="1 2" key="1">
    <citation type="submission" date="2021-05" db="EMBL/GenBank/DDBJ databases">
        <title>Ecology and evolution of chlamydial symbionts of arthropods.</title>
        <authorList>
            <person name="Halter T."/>
            <person name="Sixt B.S."/>
            <person name="Toenshoff E.R."/>
            <person name="Koestlbacher S."/>
            <person name="Schulz F."/>
            <person name="Kostanjsek R."/>
            <person name="Collingro A."/>
            <person name="Hendrickx F."/>
            <person name="Horn M."/>
        </authorList>
    </citation>
    <scope>NUCLEOTIDE SEQUENCE [LARGE SCALE GENOMIC DNA]</scope>
    <source>
        <strain evidence="1 2">15C</strain>
    </source>
</reference>
<dbReference type="Gene3D" id="3.20.20.70">
    <property type="entry name" value="Aldolase class I"/>
    <property type="match status" value="1"/>
</dbReference>
<protein>
    <submittedName>
        <fullName evidence="1">Radical SAM/SPASM domain peptide maturase</fullName>
    </submittedName>
</protein>
<evidence type="ECO:0000313" key="1">
    <source>
        <dbReference type="EMBL" id="QZA58262.1"/>
    </source>
</evidence>
<gene>
    <name evidence="1" type="ORF">RHAB15C_0000134</name>
</gene>